<feature type="domain" description="Peptidase M14" evidence="2">
    <location>
        <begin position="18"/>
        <end position="272"/>
    </location>
</feature>
<dbReference type="SUPFAM" id="SSF53187">
    <property type="entry name" value="Zn-dependent exopeptidases"/>
    <property type="match status" value="1"/>
</dbReference>
<dbReference type="KEGG" id="chyd:H4K34_17535"/>
<evidence type="ECO:0000259" key="2">
    <source>
        <dbReference type="PROSITE" id="PS52035"/>
    </source>
</evidence>
<comment type="caution">
    <text evidence="1">Lacks conserved residue(s) required for the propagation of feature annotation.</text>
</comment>
<gene>
    <name evidence="3" type="ORF">H4K34_17535</name>
</gene>
<keyword evidence="4" id="KW-1185">Reference proteome</keyword>
<evidence type="ECO:0000313" key="4">
    <source>
        <dbReference type="Proteomes" id="UP000516305"/>
    </source>
</evidence>
<dbReference type="Gene3D" id="3.40.630.10">
    <property type="entry name" value="Zn peptidases"/>
    <property type="match status" value="1"/>
</dbReference>
<comment type="similarity">
    <text evidence="1">Belongs to the peptidase M14 family.</text>
</comment>
<dbReference type="RefSeq" id="WP_210758685.1">
    <property type="nucleotide sequence ID" value="NZ_CP060139.1"/>
</dbReference>
<sequence length="385" mass="44069">MQFSTQNSNNTSLKSLVPERRWLRLEHLNDLWAFVGNHEDFQIESIGHSEEGRDLKVILWGKGPKRIFAWTQMHGNEPTATLACADLLQDLVSDPELMALESKIEVALVLMLNPDGAERFQRRNALGIDLNRDAVARCSAEIKAYFNFLEAFKPQWAFNLHDQRNIFSAGASEHCATLSFLAPSADEERSIRLERKVSMQMIAAIHQKLEDSLSGHFGRYSDEFYPRALGDNLMKLGIPNVLFEAGHFPGDRFRRKARELNYRGLKEALHLVATDAWELVDPALYHLIPENKSHLRDLIFRDLQFGNCRLDLALMEQEVPNKESGELEIKFRIDDIGDLSHLHGIQEYKGGILAFEGDFNQDALANGRIQSEREFVFKHGYLQEH</sequence>
<evidence type="ECO:0000256" key="1">
    <source>
        <dbReference type="PROSITE-ProRule" id="PRU01379"/>
    </source>
</evidence>
<organism evidence="3 4">
    <name type="scientific">Croceimicrobium hydrocarbonivorans</name>
    <dbReference type="NCBI Taxonomy" id="2761580"/>
    <lineage>
        <taxon>Bacteria</taxon>
        <taxon>Pseudomonadati</taxon>
        <taxon>Bacteroidota</taxon>
        <taxon>Flavobacteriia</taxon>
        <taxon>Flavobacteriales</taxon>
        <taxon>Owenweeksiaceae</taxon>
        <taxon>Croceimicrobium</taxon>
    </lineage>
</organism>
<dbReference type="AlphaFoldDB" id="A0A7H0VEK2"/>
<dbReference type="GO" id="GO:0008270">
    <property type="term" value="F:zinc ion binding"/>
    <property type="evidence" value="ECO:0007669"/>
    <property type="project" value="InterPro"/>
</dbReference>
<reference evidence="3 4" key="1">
    <citation type="submission" date="2020-08" db="EMBL/GenBank/DDBJ databases">
        <title>Croceimicrobium hydrocarbonivorans gen. nov., sp. nov., a novel marine bacterium isolated from a bacterial consortium that degrades polyethylene terephthalate.</title>
        <authorList>
            <person name="Liu R."/>
        </authorList>
    </citation>
    <scope>NUCLEOTIDE SEQUENCE [LARGE SCALE GENOMIC DNA]</scope>
    <source>
        <strain evidence="3 4">A20-9</strain>
    </source>
</reference>
<dbReference type="EMBL" id="CP060139">
    <property type="protein sequence ID" value="QNR24150.1"/>
    <property type="molecule type" value="Genomic_DNA"/>
</dbReference>
<dbReference type="InterPro" id="IPR000834">
    <property type="entry name" value="Peptidase_M14"/>
</dbReference>
<dbReference type="Proteomes" id="UP000516305">
    <property type="component" value="Chromosome"/>
</dbReference>
<dbReference type="PROSITE" id="PS52035">
    <property type="entry name" value="PEPTIDASE_M14"/>
    <property type="match status" value="1"/>
</dbReference>
<name>A0A7H0VEK2_9FLAO</name>
<accession>A0A7H0VEK2</accession>
<protein>
    <recommendedName>
        <fullName evidence="2">Peptidase M14 domain-containing protein</fullName>
    </recommendedName>
</protein>
<evidence type="ECO:0000313" key="3">
    <source>
        <dbReference type="EMBL" id="QNR24150.1"/>
    </source>
</evidence>
<dbReference type="GO" id="GO:0004181">
    <property type="term" value="F:metallocarboxypeptidase activity"/>
    <property type="evidence" value="ECO:0007669"/>
    <property type="project" value="InterPro"/>
</dbReference>
<proteinExistence type="inferred from homology"/>
<dbReference type="Pfam" id="PF00246">
    <property type="entry name" value="Peptidase_M14"/>
    <property type="match status" value="1"/>
</dbReference>
<dbReference type="GO" id="GO:0006508">
    <property type="term" value="P:proteolysis"/>
    <property type="evidence" value="ECO:0007669"/>
    <property type="project" value="InterPro"/>
</dbReference>